<dbReference type="CDD" id="cd04497">
    <property type="entry name" value="hPOT1_OB1_like"/>
    <property type="match status" value="1"/>
</dbReference>
<feature type="compositionally biased region" description="Polar residues" evidence="1">
    <location>
        <begin position="938"/>
        <end position="951"/>
    </location>
</feature>
<dbReference type="InterPro" id="IPR012340">
    <property type="entry name" value="NA-bd_OB-fold"/>
</dbReference>
<feature type="compositionally biased region" description="Pro residues" evidence="1">
    <location>
        <begin position="131"/>
        <end position="143"/>
    </location>
</feature>
<feature type="region of interest" description="Disordered" evidence="1">
    <location>
        <begin position="313"/>
        <end position="455"/>
    </location>
</feature>
<dbReference type="SMART" id="SM00976">
    <property type="entry name" value="Telo_bind"/>
    <property type="match status" value="1"/>
</dbReference>
<feature type="compositionally biased region" description="Low complexity" evidence="1">
    <location>
        <begin position="1021"/>
        <end position="1034"/>
    </location>
</feature>
<organism evidence="3 4">
    <name type="scientific">Teratosphaeria nubilosa</name>
    <dbReference type="NCBI Taxonomy" id="161662"/>
    <lineage>
        <taxon>Eukaryota</taxon>
        <taxon>Fungi</taxon>
        <taxon>Dikarya</taxon>
        <taxon>Ascomycota</taxon>
        <taxon>Pezizomycotina</taxon>
        <taxon>Dothideomycetes</taxon>
        <taxon>Dothideomycetidae</taxon>
        <taxon>Mycosphaerellales</taxon>
        <taxon>Teratosphaeriaceae</taxon>
        <taxon>Teratosphaeria</taxon>
    </lineage>
</organism>
<dbReference type="InterPro" id="IPR011564">
    <property type="entry name" value="Telomer_end-bd_POT1/Cdc13"/>
</dbReference>
<dbReference type="Pfam" id="PF02765">
    <property type="entry name" value="POT1"/>
    <property type="match status" value="1"/>
</dbReference>
<feature type="compositionally biased region" description="Polar residues" evidence="1">
    <location>
        <begin position="991"/>
        <end position="1006"/>
    </location>
</feature>
<feature type="compositionally biased region" description="Polar residues" evidence="1">
    <location>
        <begin position="714"/>
        <end position="724"/>
    </location>
</feature>
<sequence>MATIPIQSLSPDSDPPSRASIRAVVTLSWPYSSSTRHCALLLADPDFRLRNARGQVRVRFTGPSAEAVAKSHVGIGDDVVLELEGAQWEAAREVDRTPGKSVEGELVFRRRLGLRILGDGGERAVSLDAPASPPPSAETPVPRPLRSLRSSLDGGGYSNGVPIYSSPAFVKRLRLSIESSSFLSDTFYDPFTEDTVESSSAKARQRHSLGEVRQWRFAERTPSPEKGFGLDGPMDVDEHDADVCAAAVRDHVAPAASDYHAVAPLPLSNNHALRDQPGDDTGQTVVDSEGSRPPVLATVPVPALPRFSLPADLMESSSATSSESRNLRGQDASDPAHAPLESAQGQEASGNASAILSQESDKTLPPFRRPHPSYESDTEEDEELYTRTPPRVRSASPSRHQTAQSGSSAALRTTASSEKSKPVAAPTRSGPEMQPAQLPISKPEQSAPQKQSPPTFNATALQAETPTKARTAIFSLAGVSAGMTPLPVLATTPQSEKDRIVSATFKSLFGFRTSPEGQSPPIQPELFTPAPKASWSNMGRKSIESSEPDVAAREIRMRVLSSLSPQHDAAATDKSPHIPSEAKPMPDMWSAHQTPAQGTTEPASPDGTTEADTEADEDLHQPGDSMDAGSRHDEDTVPANSGDIDSRSSQDSSKDFLPRSGGASQTSVPALGTGIQRSTDAIDSSHPPVPPPSSLQSRLPEVIDLDSSSDADQDITTQTETANGSMHMVYSGQDNEVAQYVNRSTEPMFAAPGSAEDIIEDNAVDHSPAINGSLLPTQDDIEMDDVDVVEPSAAPSATDQRSEAHEYMNPSLPQSVNVDKELAVPGMHIVPSDRFAVQIEQAGVPTEADPPGIPPKSPLETMQDHRETVEVGDATASQKFDSRSSPENRYPSLSSPVAGPASKIVLPPREDIDSEPAARREFKLVKFPAERVVEDGQSEQAGTLSIQQTPEATDDDQEPEVIAVPAREQPAGNARDFQEVGEDETPVPAHTSESANDLKPQTSSVEPTVIELGSSSPIEDAQPPEQQPRLQQPARELETPLFSDTNLLEDPDQDPTSPPAASHDGIEDENEESMDRSSTAPMPSEAPMSDLSRAENVEAVDSNAVASSTSQAVTNSVNETYAGSQDVSMAPGSSEEEVVEGAPSTGAIRPHRTNSPEQVRHLPGGMVATFSNSALENGLQANQQPQENEPHDHEDTQLPASADENKKLTDRSGDARPAEIVDQESASAAEQRKMPSRKSLRARLSNVPEVVSAWFSPKSTPNTNAPTSEETNGHTESTTAPTNGHIAALATPPRLTRGQSTGFTTSNGYFHPLASLERYLNPASQTGEVDVLAVVTDFTSAPQRAKAGPRDFYTVFKISDSSLEIDGSIGVEVFRAWKAVLPVAEVGDVVLLRGFVVKSKKRQPYLLSTERSAWCVWKYAELARLETQASVSSQLDGKPHVREEIHGPPVEFGDEERAVVKRLRRWFEETHAEAAKGQAAQGIANANDGTNVRDEGDDEMAYQPMSPGLAARS</sequence>
<feature type="compositionally biased region" description="Polar residues" evidence="1">
    <location>
        <begin position="1104"/>
        <end position="1127"/>
    </location>
</feature>
<feature type="region of interest" description="Disordered" evidence="1">
    <location>
        <begin position="791"/>
        <end position="814"/>
    </location>
</feature>
<feature type="compositionally biased region" description="Polar residues" evidence="1">
    <location>
        <begin position="1257"/>
        <end position="1282"/>
    </location>
</feature>
<dbReference type="GO" id="GO:0000723">
    <property type="term" value="P:telomere maintenance"/>
    <property type="evidence" value="ECO:0007669"/>
    <property type="project" value="InterPro"/>
</dbReference>
<dbReference type="SUPFAM" id="SSF50249">
    <property type="entry name" value="Nucleic acid-binding proteins"/>
    <property type="match status" value="1"/>
</dbReference>
<feature type="compositionally biased region" description="Polar residues" evidence="1">
    <location>
        <begin position="443"/>
        <end position="455"/>
    </location>
</feature>
<evidence type="ECO:0000256" key="1">
    <source>
        <dbReference type="SAM" id="MobiDB-lite"/>
    </source>
</evidence>
<name>A0A6G1LMA5_9PEZI</name>
<evidence type="ECO:0000313" key="4">
    <source>
        <dbReference type="Proteomes" id="UP000799436"/>
    </source>
</evidence>
<feature type="compositionally biased region" description="Basic and acidic residues" evidence="1">
    <location>
        <begin position="1203"/>
        <end position="1219"/>
    </location>
</feature>
<feature type="compositionally biased region" description="Basic and acidic residues" evidence="1">
    <location>
        <begin position="908"/>
        <end position="934"/>
    </location>
</feature>
<reference evidence="3" key="1">
    <citation type="journal article" date="2020" name="Stud. Mycol.">
        <title>101 Dothideomycetes genomes: a test case for predicting lifestyles and emergence of pathogens.</title>
        <authorList>
            <person name="Haridas S."/>
            <person name="Albert R."/>
            <person name="Binder M."/>
            <person name="Bloem J."/>
            <person name="Labutti K."/>
            <person name="Salamov A."/>
            <person name="Andreopoulos B."/>
            <person name="Baker S."/>
            <person name="Barry K."/>
            <person name="Bills G."/>
            <person name="Bluhm B."/>
            <person name="Cannon C."/>
            <person name="Castanera R."/>
            <person name="Culley D."/>
            <person name="Daum C."/>
            <person name="Ezra D."/>
            <person name="Gonzalez J."/>
            <person name="Henrissat B."/>
            <person name="Kuo A."/>
            <person name="Liang C."/>
            <person name="Lipzen A."/>
            <person name="Lutzoni F."/>
            <person name="Magnuson J."/>
            <person name="Mondo S."/>
            <person name="Nolan M."/>
            <person name="Ohm R."/>
            <person name="Pangilinan J."/>
            <person name="Park H.-J."/>
            <person name="Ramirez L."/>
            <person name="Alfaro M."/>
            <person name="Sun H."/>
            <person name="Tritt A."/>
            <person name="Yoshinaga Y."/>
            <person name="Zwiers L.-H."/>
            <person name="Turgeon B."/>
            <person name="Goodwin S."/>
            <person name="Spatafora J."/>
            <person name="Crous P."/>
            <person name="Grigoriev I."/>
        </authorList>
    </citation>
    <scope>NUCLEOTIDE SEQUENCE</scope>
    <source>
        <strain evidence="3">CBS 116005</strain>
    </source>
</reference>
<feature type="domain" description="Telomeric single stranded DNA binding POT1/Cdc13" evidence="2">
    <location>
        <begin position="1310"/>
        <end position="1468"/>
    </location>
</feature>
<feature type="compositionally biased region" description="Polar residues" evidence="1">
    <location>
        <begin position="395"/>
        <end position="417"/>
    </location>
</feature>
<evidence type="ECO:0000313" key="3">
    <source>
        <dbReference type="EMBL" id="KAF2773996.1"/>
    </source>
</evidence>
<feature type="compositionally biased region" description="Polar residues" evidence="1">
    <location>
        <begin position="591"/>
        <end position="602"/>
    </location>
</feature>
<feature type="compositionally biased region" description="Low complexity" evidence="1">
    <location>
        <begin position="315"/>
        <end position="324"/>
    </location>
</feature>
<feature type="compositionally biased region" description="Acidic residues" evidence="1">
    <location>
        <begin position="703"/>
        <end position="713"/>
    </location>
</feature>
<feature type="region of interest" description="Disordered" evidence="1">
    <location>
        <begin position="124"/>
        <end position="144"/>
    </location>
</feature>
<feature type="region of interest" description="Disordered" evidence="1">
    <location>
        <begin position="1476"/>
        <end position="1513"/>
    </location>
</feature>
<accession>A0A6G1LMA5</accession>
<proteinExistence type="predicted"/>
<feature type="region of interest" description="Disordered" evidence="1">
    <location>
        <begin position="840"/>
        <end position="1284"/>
    </location>
</feature>
<evidence type="ECO:0000259" key="2">
    <source>
        <dbReference type="SMART" id="SM00976"/>
    </source>
</evidence>
<dbReference type="OrthoDB" id="5363079at2759"/>
<feature type="compositionally biased region" description="Polar residues" evidence="1">
    <location>
        <begin position="343"/>
        <end position="358"/>
    </location>
</feature>
<feature type="compositionally biased region" description="Basic and acidic residues" evidence="1">
    <location>
        <begin position="644"/>
        <end position="657"/>
    </location>
</feature>
<keyword evidence="4" id="KW-1185">Reference proteome</keyword>
<gene>
    <name evidence="3" type="ORF">EJ03DRAFT_323343</name>
</gene>
<dbReference type="Gene3D" id="2.40.50.140">
    <property type="entry name" value="Nucleic acid-binding proteins"/>
    <property type="match status" value="1"/>
</dbReference>
<feature type="region of interest" description="Disordered" evidence="1">
    <location>
        <begin position="563"/>
        <end position="725"/>
    </location>
</feature>
<dbReference type="EMBL" id="ML995809">
    <property type="protein sequence ID" value="KAF2773996.1"/>
    <property type="molecule type" value="Genomic_DNA"/>
</dbReference>
<dbReference type="GO" id="GO:0003677">
    <property type="term" value="F:DNA binding"/>
    <property type="evidence" value="ECO:0007669"/>
    <property type="project" value="InterPro"/>
</dbReference>
<dbReference type="GO" id="GO:0000781">
    <property type="term" value="C:chromosome, telomeric region"/>
    <property type="evidence" value="ECO:0007669"/>
    <property type="project" value="InterPro"/>
</dbReference>
<dbReference type="Proteomes" id="UP000799436">
    <property type="component" value="Unassembled WGS sequence"/>
</dbReference>
<feature type="region of interest" description="Disordered" evidence="1">
    <location>
        <begin position="268"/>
        <end position="298"/>
    </location>
</feature>
<feature type="compositionally biased region" description="Polar residues" evidence="1">
    <location>
        <begin position="1169"/>
        <end position="1187"/>
    </location>
</feature>
<protein>
    <recommendedName>
        <fullName evidence="2">Telomeric single stranded DNA binding POT1/Cdc13 domain-containing protein</fullName>
    </recommendedName>
</protein>